<gene>
    <name evidence="2" type="ORF">ANI02nite_13820</name>
</gene>
<feature type="transmembrane region" description="Helical" evidence="1">
    <location>
        <begin position="157"/>
        <end position="177"/>
    </location>
</feature>
<keyword evidence="3" id="KW-1185">Reference proteome</keyword>
<dbReference type="InterPro" id="IPR046580">
    <property type="entry name" value="DUF6640"/>
</dbReference>
<sequence>MSDLPAQILLTLSTLGYSAIPAIFDSNETHMTNPHWVPHARFHVVWQVLSYIGVAALALYFIWTPDDGSGRNLWYASFLSIAAYTGFFSASLTTKLYGGANYDENGVVPYRPPFLGRYMAFEVNITLFSGAVAILVMGMLCIFMSHSTHISNTLATAIWSFMAVTTVVLLVLIVVFVGGFMRRGKGMDVGISQVPDEINNFS</sequence>
<dbReference type="EMBL" id="BJYF01000007">
    <property type="protein sequence ID" value="GEN59498.1"/>
    <property type="molecule type" value="Genomic_DNA"/>
</dbReference>
<dbReference type="Pfam" id="PF20345">
    <property type="entry name" value="DUF6640"/>
    <property type="match status" value="1"/>
</dbReference>
<dbReference type="AlphaFoldDB" id="A0A511X982"/>
<organism evidence="2 3">
    <name type="scientific">Acetobacter nitrogenifigens DSM 23921 = NBRC 105050</name>
    <dbReference type="NCBI Taxonomy" id="1120919"/>
    <lineage>
        <taxon>Bacteria</taxon>
        <taxon>Pseudomonadati</taxon>
        <taxon>Pseudomonadota</taxon>
        <taxon>Alphaproteobacteria</taxon>
        <taxon>Acetobacterales</taxon>
        <taxon>Acetobacteraceae</taxon>
        <taxon>Acetobacter</taxon>
    </lineage>
</organism>
<evidence type="ECO:0000256" key="1">
    <source>
        <dbReference type="SAM" id="Phobius"/>
    </source>
</evidence>
<dbReference type="Proteomes" id="UP000321635">
    <property type="component" value="Unassembled WGS sequence"/>
</dbReference>
<evidence type="ECO:0000313" key="3">
    <source>
        <dbReference type="Proteomes" id="UP000321635"/>
    </source>
</evidence>
<evidence type="ECO:0000313" key="2">
    <source>
        <dbReference type="EMBL" id="GEN59498.1"/>
    </source>
</evidence>
<protein>
    <submittedName>
        <fullName evidence="2">Uncharacterized protein</fullName>
    </submittedName>
</protein>
<keyword evidence="1" id="KW-1133">Transmembrane helix</keyword>
<proteinExistence type="predicted"/>
<feature type="transmembrane region" description="Helical" evidence="1">
    <location>
        <begin position="118"/>
        <end position="145"/>
    </location>
</feature>
<comment type="caution">
    <text evidence="2">The sequence shown here is derived from an EMBL/GenBank/DDBJ whole genome shotgun (WGS) entry which is preliminary data.</text>
</comment>
<keyword evidence="1" id="KW-0812">Transmembrane</keyword>
<feature type="transmembrane region" description="Helical" evidence="1">
    <location>
        <begin position="44"/>
        <end position="63"/>
    </location>
</feature>
<feature type="transmembrane region" description="Helical" evidence="1">
    <location>
        <begin position="75"/>
        <end position="97"/>
    </location>
</feature>
<name>A0A511X982_9PROT</name>
<reference evidence="2 3" key="1">
    <citation type="submission" date="2019-07" db="EMBL/GenBank/DDBJ databases">
        <title>Whole genome shotgun sequence of Acetobacter nitrogenifigens NBRC 105050.</title>
        <authorList>
            <person name="Hosoyama A."/>
            <person name="Uohara A."/>
            <person name="Ohji S."/>
            <person name="Ichikawa N."/>
        </authorList>
    </citation>
    <scope>NUCLEOTIDE SEQUENCE [LARGE SCALE GENOMIC DNA]</scope>
    <source>
        <strain evidence="2 3">NBRC 105050</strain>
    </source>
</reference>
<dbReference type="RefSeq" id="WP_051291986.1">
    <property type="nucleotide sequence ID" value="NZ_AUBI01000003.1"/>
</dbReference>
<feature type="transmembrane region" description="Helical" evidence="1">
    <location>
        <begin position="6"/>
        <end position="24"/>
    </location>
</feature>
<keyword evidence="1" id="KW-0472">Membrane</keyword>
<accession>A0A511X982</accession>
<dbReference type="STRING" id="1120919.GCA_000429165_01102"/>
<dbReference type="OrthoDB" id="122427at2"/>